<feature type="transmembrane region" description="Helical" evidence="1">
    <location>
        <begin position="58"/>
        <end position="77"/>
    </location>
</feature>
<organism evidence="2 3">
    <name type="scientific">Tumidithrix elongata BACA0141</name>
    <dbReference type="NCBI Taxonomy" id="2716417"/>
    <lineage>
        <taxon>Bacteria</taxon>
        <taxon>Bacillati</taxon>
        <taxon>Cyanobacteriota</taxon>
        <taxon>Cyanophyceae</taxon>
        <taxon>Pseudanabaenales</taxon>
        <taxon>Pseudanabaenaceae</taxon>
        <taxon>Tumidithrix</taxon>
        <taxon>Tumidithrix elongata</taxon>
    </lineage>
</organism>
<dbReference type="SUPFAM" id="SSF141571">
    <property type="entry name" value="Pentapeptide repeat-like"/>
    <property type="match status" value="1"/>
</dbReference>
<protein>
    <submittedName>
        <fullName evidence="2">Pentapeptide repeat-containing protein</fullName>
    </submittedName>
</protein>
<feature type="transmembrane region" description="Helical" evidence="1">
    <location>
        <begin position="155"/>
        <end position="176"/>
    </location>
</feature>
<dbReference type="Gene3D" id="2.160.20.80">
    <property type="entry name" value="E3 ubiquitin-protein ligase SopA"/>
    <property type="match status" value="2"/>
</dbReference>
<dbReference type="EMBL" id="JAZBJZ010000167">
    <property type="protein sequence ID" value="MEE3719756.1"/>
    <property type="molecule type" value="Genomic_DNA"/>
</dbReference>
<reference evidence="2" key="1">
    <citation type="submission" date="2024-01" db="EMBL/GenBank/DDBJ databases">
        <title>Bank of Algae and Cyanobacteria of the Azores (BACA) strain genomes.</title>
        <authorList>
            <person name="Luz R."/>
            <person name="Cordeiro R."/>
            <person name="Fonseca A."/>
            <person name="Goncalves V."/>
        </authorList>
    </citation>
    <scope>NUCLEOTIDE SEQUENCE</scope>
    <source>
        <strain evidence="2">BACA0141</strain>
    </source>
</reference>
<dbReference type="PANTHER" id="PTHR47200:SF2">
    <property type="entry name" value="THYLAKOID LUMENAL 15 KDA PROTEIN 1, CHLOROPLASTIC"/>
    <property type="match status" value="1"/>
</dbReference>
<gene>
    <name evidence="2" type="ORF">V2H45_23725</name>
</gene>
<dbReference type="RefSeq" id="WP_330486193.1">
    <property type="nucleotide sequence ID" value="NZ_JAZBJZ010000167.1"/>
</dbReference>
<evidence type="ECO:0000256" key="1">
    <source>
        <dbReference type="SAM" id="Phobius"/>
    </source>
</evidence>
<evidence type="ECO:0000313" key="2">
    <source>
        <dbReference type="EMBL" id="MEE3719756.1"/>
    </source>
</evidence>
<keyword evidence="1" id="KW-0472">Membrane</keyword>
<evidence type="ECO:0000313" key="3">
    <source>
        <dbReference type="Proteomes" id="UP001333818"/>
    </source>
</evidence>
<dbReference type="Proteomes" id="UP001333818">
    <property type="component" value="Unassembled WGS sequence"/>
</dbReference>
<dbReference type="AlphaFoldDB" id="A0AAW9Q3R0"/>
<keyword evidence="1" id="KW-1133">Transmembrane helix</keyword>
<dbReference type="PANTHER" id="PTHR47200">
    <property type="entry name" value="THYLAKOID LUMENAL 15 KDA PROTEIN 1, CHLOROPLASTIC"/>
    <property type="match status" value="1"/>
</dbReference>
<dbReference type="InterPro" id="IPR001646">
    <property type="entry name" value="5peptide_repeat"/>
</dbReference>
<sequence length="271" mass="30494">MSNQIYASQDLQNRSFIGKDLTGVDFSGADLRGCDFTRAILVGANFDRVITGQSQRHIPISILSVIIAAIALVAFSFMLEKIDSLLFDSFGDLYRKIVNVLLPIVLILLLFLRDTILEKFPRITNFLGDASFGIFVVMTVLLTLGLGFISFTGTFLFLIPTLISAIISFYVFQWFIESIKKKIGTSFKKANLTDANFSQAIVKNTDFSFALLSGICINGWQLDSHTLFTGAKCDYLYLKPQQQQSYPLNSNFQTQEFKDFLKQFTEIDSNQ</sequence>
<name>A0AAW9Q3R0_9CYAN</name>
<keyword evidence="3" id="KW-1185">Reference proteome</keyword>
<accession>A0AAW9Q3R0</accession>
<dbReference type="Pfam" id="PF00805">
    <property type="entry name" value="Pentapeptide"/>
    <property type="match status" value="2"/>
</dbReference>
<keyword evidence="1" id="KW-0812">Transmembrane</keyword>
<feature type="transmembrane region" description="Helical" evidence="1">
    <location>
        <begin position="97"/>
        <end position="114"/>
    </location>
</feature>
<proteinExistence type="predicted"/>
<comment type="caution">
    <text evidence="2">The sequence shown here is derived from an EMBL/GenBank/DDBJ whole genome shotgun (WGS) entry which is preliminary data.</text>
</comment>
<dbReference type="InterPro" id="IPR044213">
    <property type="entry name" value="At2g44920-like"/>
</dbReference>
<feature type="transmembrane region" description="Helical" evidence="1">
    <location>
        <begin position="126"/>
        <end position="149"/>
    </location>
</feature>